<dbReference type="RefSeq" id="WP_093182775.1">
    <property type="nucleotide sequence ID" value="NZ_FMYH01000003.1"/>
</dbReference>
<keyword evidence="1" id="KW-0812">Transmembrane</keyword>
<name>A0A1G6MNX3_9MICO</name>
<sequence>MSVQPHRSGPTRGSGPPSRTAGGILALWGVALTLLVGSLTVAALVVVRGGPQSASASDVVVTAPEISHVEELESGASVVSGEDVAVAPVGWKSVLAPDVGFYHVLDYSIFEFTGHMKPSGAQVMASDETFDVILGEELVSSALVYSVDVADQPADGDQKSAWTVTMQFADAQALADATADLGCQEKPDNMIAVAAGTDLLMLASLEGDEYCGSGFTKGRILWRSFYGDSGNTSEEAKAIADAVAAGLLGTDG</sequence>
<accession>A0A1G6MNX3</accession>
<evidence type="ECO:0000313" key="3">
    <source>
        <dbReference type="Proteomes" id="UP000199039"/>
    </source>
</evidence>
<dbReference type="Proteomes" id="UP000199039">
    <property type="component" value="Unassembled WGS sequence"/>
</dbReference>
<evidence type="ECO:0000313" key="2">
    <source>
        <dbReference type="EMBL" id="SDC57171.1"/>
    </source>
</evidence>
<organism evidence="2 3">
    <name type="scientific">Sanguibacter gelidistatuariae</name>
    <dbReference type="NCBI Taxonomy" id="1814289"/>
    <lineage>
        <taxon>Bacteria</taxon>
        <taxon>Bacillati</taxon>
        <taxon>Actinomycetota</taxon>
        <taxon>Actinomycetes</taxon>
        <taxon>Micrococcales</taxon>
        <taxon>Sanguibacteraceae</taxon>
        <taxon>Sanguibacter</taxon>
    </lineage>
</organism>
<keyword evidence="3" id="KW-1185">Reference proteome</keyword>
<protein>
    <submittedName>
        <fullName evidence="2">Uncharacterized protein</fullName>
    </submittedName>
</protein>
<gene>
    <name evidence="2" type="ORF">SAMN05216410_1928</name>
</gene>
<dbReference type="STRING" id="1814289.SAMN05216410_1928"/>
<dbReference type="OrthoDB" id="9874657at2"/>
<keyword evidence="1" id="KW-1133">Transmembrane helix</keyword>
<dbReference type="AlphaFoldDB" id="A0A1G6MNX3"/>
<feature type="transmembrane region" description="Helical" evidence="1">
    <location>
        <begin position="20"/>
        <end position="47"/>
    </location>
</feature>
<reference evidence="2 3" key="1">
    <citation type="submission" date="2016-09" db="EMBL/GenBank/DDBJ databases">
        <authorList>
            <person name="Capua I."/>
            <person name="De Benedictis P."/>
            <person name="Joannis T."/>
            <person name="Lombin L.H."/>
            <person name="Cattoli G."/>
        </authorList>
    </citation>
    <scope>NUCLEOTIDE SEQUENCE [LARGE SCALE GENOMIC DNA]</scope>
    <source>
        <strain evidence="2 3">ISLP-3</strain>
    </source>
</reference>
<evidence type="ECO:0000256" key="1">
    <source>
        <dbReference type="SAM" id="Phobius"/>
    </source>
</evidence>
<proteinExistence type="predicted"/>
<dbReference type="EMBL" id="FMYH01000003">
    <property type="protein sequence ID" value="SDC57171.1"/>
    <property type="molecule type" value="Genomic_DNA"/>
</dbReference>
<keyword evidence="1" id="KW-0472">Membrane</keyword>